<dbReference type="AlphaFoldDB" id="A0A6J4V2D5"/>
<gene>
    <name evidence="2" type="ORF">AVDCRST_MAG59-3124</name>
</gene>
<reference evidence="2" key="1">
    <citation type="submission" date="2020-02" db="EMBL/GenBank/DDBJ databases">
        <authorList>
            <person name="Meier V. D."/>
        </authorList>
    </citation>
    <scope>NUCLEOTIDE SEQUENCE</scope>
    <source>
        <strain evidence="2">AVDCRST_MAG59</strain>
    </source>
</reference>
<evidence type="ECO:0000256" key="1">
    <source>
        <dbReference type="SAM" id="MobiDB-lite"/>
    </source>
</evidence>
<feature type="region of interest" description="Disordered" evidence="1">
    <location>
        <begin position="1"/>
        <end position="129"/>
    </location>
</feature>
<feature type="non-terminal residue" evidence="2">
    <location>
        <position position="129"/>
    </location>
</feature>
<feature type="compositionally biased region" description="Basic residues" evidence="1">
    <location>
        <begin position="58"/>
        <end position="92"/>
    </location>
</feature>
<feature type="non-terminal residue" evidence="2">
    <location>
        <position position="1"/>
    </location>
</feature>
<proteinExistence type="predicted"/>
<dbReference type="EMBL" id="CADCWF010000214">
    <property type="protein sequence ID" value="CAA9567034.1"/>
    <property type="molecule type" value="Genomic_DNA"/>
</dbReference>
<organism evidence="2">
    <name type="scientific">uncultured Thermomicrobiales bacterium</name>
    <dbReference type="NCBI Taxonomy" id="1645740"/>
    <lineage>
        <taxon>Bacteria</taxon>
        <taxon>Pseudomonadati</taxon>
        <taxon>Thermomicrobiota</taxon>
        <taxon>Thermomicrobia</taxon>
        <taxon>Thermomicrobiales</taxon>
        <taxon>environmental samples</taxon>
    </lineage>
</organism>
<accession>A0A6J4V2D5</accession>
<feature type="compositionally biased region" description="Basic residues" evidence="1">
    <location>
        <begin position="120"/>
        <end position="129"/>
    </location>
</feature>
<protein>
    <submittedName>
        <fullName evidence="2">Uncharacterized protein</fullName>
    </submittedName>
</protein>
<name>A0A6J4V2D5_9BACT</name>
<evidence type="ECO:0000313" key="2">
    <source>
        <dbReference type="EMBL" id="CAA9567034.1"/>
    </source>
</evidence>
<sequence>AVSGWASKRPRCRRASAFVPIPPARRNRSGPGPAWRRRCVQRRSAWSAHVTPTGPGGARRRPGRSAVRRPSARRCRSPRGGRRTRRRRRARRTGGAPGLSSGPGSANEAGRHADRAAGQAHHRAHAGSL</sequence>